<dbReference type="Gene3D" id="3.30.70.270">
    <property type="match status" value="1"/>
</dbReference>
<gene>
    <name evidence="3" type="ordered locus">Acel_1662</name>
</gene>
<accession>A0LVH4</accession>
<dbReference type="PANTHER" id="PTHR44757">
    <property type="entry name" value="DIGUANYLATE CYCLASE DGCP"/>
    <property type="match status" value="1"/>
</dbReference>
<evidence type="ECO:0000313" key="3">
    <source>
        <dbReference type="EMBL" id="ABK53434.1"/>
    </source>
</evidence>
<dbReference type="HOGENOM" id="CLU_000445_70_50_11"/>
<dbReference type="PROSITE" id="PS50887">
    <property type="entry name" value="GGDEF"/>
    <property type="match status" value="1"/>
</dbReference>
<dbReference type="SMART" id="SM00267">
    <property type="entry name" value="GGDEF"/>
    <property type="match status" value="1"/>
</dbReference>
<dbReference type="Gene3D" id="3.20.20.450">
    <property type="entry name" value="EAL domain"/>
    <property type="match status" value="1"/>
</dbReference>
<feature type="domain" description="EAL" evidence="1">
    <location>
        <begin position="190"/>
        <end position="441"/>
    </location>
</feature>
<dbReference type="STRING" id="351607.Acel_1662"/>
<proteinExistence type="predicted"/>
<evidence type="ECO:0000259" key="2">
    <source>
        <dbReference type="PROSITE" id="PS50887"/>
    </source>
</evidence>
<organism evidence="3 4">
    <name type="scientific">Acidothermus cellulolyticus (strain ATCC 43068 / DSM 8971 / 11B)</name>
    <dbReference type="NCBI Taxonomy" id="351607"/>
    <lineage>
        <taxon>Bacteria</taxon>
        <taxon>Bacillati</taxon>
        <taxon>Actinomycetota</taxon>
        <taxon>Actinomycetes</taxon>
        <taxon>Acidothermales</taxon>
        <taxon>Acidothermaceae</taxon>
        <taxon>Acidothermus</taxon>
    </lineage>
</organism>
<sequence>MTRRLRTEVARNAYQARHDALTGLPNRAAFQRSGEAAVARAVSRRLGVRREGTTAVAVIDLDRFKAINDTLGPRNGDVLLRRIAERLASHTRKGDTVARLGGDEFGLILRDTADPHDALCRIRGLIESELDVAGIPLAVEASIGYAVTPDDAATIEELLQYADVAVHHAKARHLGVVRYHPSQNHYDAASLSLISEFRRAVTDNQLVLHYQPKAKLSDGAVEAIEALVRWHHPARGLLYPDVFVPLVEQTDLIDDLTRWVLRHALEDLATIGDPHLAVAVNISARNLSRHTFAADVKAAVRRAGIEPHRLVLELTETALLFDPTRAHDVFTDLTSYGIRVSIDDFGRGQTSLGYLSALPLSEIKIDRTFVRDMVTNAAHAAIVRSVVELGHNLGLIVVAEGVETAEVGDELRECGCDVAQGYWFARPMPLVDLRRWLAGSDRGDFSLAQL</sequence>
<dbReference type="InterPro" id="IPR001633">
    <property type="entry name" value="EAL_dom"/>
</dbReference>
<dbReference type="PROSITE" id="PS50883">
    <property type="entry name" value="EAL"/>
    <property type="match status" value="1"/>
</dbReference>
<dbReference type="RefSeq" id="WP_011720497.1">
    <property type="nucleotide sequence ID" value="NC_008578.1"/>
</dbReference>
<reference evidence="3 4" key="1">
    <citation type="journal article" date="2009" name="Genome Res.">
        <title>Complete genome of the cellulolytic thermophile Acidothermus cellulolyticus 11B provides insights into its ecophysiological and evolutionary adaptations.</title>
        <authorList>
            <person name="Barabote R.D."/>
            <person name="Xie G."/>
            <person name="Leu D.H."/>
            <person name="Normand P."/>
            <person name="Necsulea A."/>
            <person name="Daubin V."/>
            <person name="Medigue C."/>
            <person name="Adney W.S."/>
            <person name="Xu X.C."/>
            <person name="Lapidus A."/>
            <person name="Parales R.E."/>
            <person name="Detter C."/>
            <person name="Pujic P."/>
            <person name="Bruce D."/>
            <person name="Lavire C."/>
            <person name="Challacombe J.F."/>
            <person name="Brettin T.S."/>
            <person name="Berry A.M."/>
        </authorList>
    </citation>
    <scope>NUCLEOTIDE SEQUENCE [LARGE SCALE GENOMIC DNA]</scope>
    <source>
        <strain evidence="4">ATCC 43068 / DSM 8971 / 11B</strain>
    </source>
</reference>
<protein>
    <submittedName>
        <fullName evidence="3">Diguanylate cyclase/phosphodiesterase</fullName>
    </submittedName>
</protein>
<dbReference type="AlphaFoldDB" id="A0LVH4"/>
<dbReference type="InterPro" id="IPR043128">
    <property type="entry name" value="Rev_trsase/Diguanyl_cyclase"/>
</dbReference>
<dbReference type="SMART" id="SM00052">
    <property type="entry name" value="EAL"/>
    <property type="match status" value="1"/>
</dbReference>
<dbReference type="NCBIfam" id="TIGR00254">
    <property type="entry name" value="GGDEF"/>
    <property type="match status" value="1"/>
</dbReference>
<dbReference type="SUPFAM" id="SSF141868">
    <property type="entry name" value="EAL domain-like"/>
    <property type="match status" value="1"/>
</dbReference>
<dbReference type="InterPro" id="IPR000160">
    <property type="entry name" value="GGDEF_dom"/>
</dbReference>
<dbReference type="CDD" id="cd01949">
    <property type="entry name" value="GGDEF"/>
    <property type="match status" value="1"/>
</dbReference>
<evidence type="ECO:0000259" key="1">
    <source>
        <dbReference type="PROSITE" id="PS50883"/>
    </source>
</evidence>
<dbReference type="CDD" id="cd01948">
    <property type="entry name" value="EAL"/>
    <property type="match status" value="1"/>
</dbReference>
<name>A0LVH4_ACIC1</name>
<evidence type="ECO:0000313" key="4">
    <source>
        <dbReference type="Proteomes" id="UP000008221"/>
    </source>
</evidence>
<dbReference type="EMBL" id="CP000481">
    <property type="protein sequence ID" value="ABK53434.1"/>
    <property type="molecule type" value="Genomic_DNA"/>
</dbReference>
<dbReference type="SUPFAM" id="SSF55073">
    <property type="entry name" value="Nucleotide cyclase"/>
    <property type="match status" value="1"/>
</dbReference>
<dbReference type="PANTHER" id="PTHR44757:SF2">
    <property type="entry name" value="BIOFILM ARCHITECTURE MAINTENANCE PROTEIN MBAA"/>
    <property type="match status" value="1"/>
</dbReference>
<dbReference type="InterPro" id="IPR029787">
    <property type="entry name" value="Nucleotide_cyclase"/>
</dbReference>
<dbReference type="Pfam" id="PF00563">
    <property type="entry name" value="EAL"/>
    <property type="match status" value="1"/>
</dbReference>
<dbReference type="InParanoid" id="A0LVH4"/>
<dbReference type="InterPro" id="IPR052155">
    <property type="entry name" value="Biofilm_reg_signaling"/>
</dbReference>
<dbReference type="Proteomes" id="UP000008221">
    <property type="component" value="Chromosome"/>
</dbReference>
<dbReference type="InterPro" id="IPR035919">
    <property type="entry name" value="EAL_sf"/>
</dbReference>
<feature type="domain" description="GGDEF" evidence="2">
    <location>
        <begin position="52"/>
        <end position="184"/>
    </location>
</feature>
<keyword evidence="4" id="KW-1185">Reference proteome</keyword>
<dbReference type="eggNOG" id="COG5001">
    <property type="taxonomic scope" value="Bacteria"/>
</dbReference>
<dbReference type="Pfam" id="PF00990">
    <property type="entry name" value="GGDEF"/>
    <property type="match status" value="1"/>
</dbReference>
<dbReference type="KEGG" id="ace:Acel_1662"/>
<dbReference type="OrthoDB" id="23692at2"/>